<evidence type="ECO:0000313" key="1">
    <source>
        <dbReference type="EMBL" id="RKF55359.1"/>
    </source>
</evidence>
<gene>
    <name evidence="1" type="ORF">OnM2_090040</name>
</gene>
<dbReference type="Proteomes" id="UP000286134">
    <property type="component" value="Unassembled WGS sequence"/>
</dbReference>
<keyword evidence="2" id="KW-1185">Reference proteome</keyword>
<accession>A0A420HD44</accession>
<proteinExistence type="predicted"/>
<sequence length="525" mass="58011">MLRRLCHIGMSNSFVHKGSLKVNIKYFKPTQNYGCQRANINTKFQPGASDQDLNCSPPKQLKSTNCVSLRLSQHTNVEDSRREIIKFFKPYLQSLKKGNGKDNRAQSLVVLATPNHIAWLENKNIREFISQLFLGHASKSPRTIEVICACVDGLAPNSEEINCGQLATISEGISVFMSTSTNQFSDSLPTIQTSSSLLSSRKAGIDDECSLSFQHGLDINTKSSYQTTIPLANTIFTNGRRSTLIFSKWQITENGINQFEGPILPLNILIDIPTVMKKLSLQISAKSLTEPRLIENGFGNIVRKLKAEGQNSFPASHELEKVIAEAHRKNALHSNNGIWALVIPHSMLRKEKTTNIPLDINLSSEQELDNSYLESLVKNGAKIFRVLSGGGGWGAKEGLLALDPIISFGNTNEHQVEQIVDEISIRENREIILGNMAQEGALIQFLQTADRPKISLPSPRNEFQKSEFVFGCQIADSGKSIITDSSGTALISGLFGCISETGVFFQSPNIGSTKIDMPYSYIYSR</sequence>
<dbReference type="OrthoDB" id="1744869at2759"/>
<dbReference type="EMBL" id="MCFK01009031">
    <property type="protein sequence ID" value="RKF55359.1"/>
    <property type="molecule type" value="Genomic_DNA"/>
</dbReference>
<reference evidence="1 2" key="1">
    <citation type="journal article" date="2018" name="BMC Genomics">
        <title>Comparative genome analyses reveal sequence features reflecting distinct modes of host-adaptation between dicot and monocot powdery mildew.</title>
        <authorList>
            <person name="Wu Y."/>
            <person name="Ma X."/>
            <person name="Pan Z."/>
            <person name="Kale S.D."/>
            <person name="Song Y."/>
            <person name="King H."/>
            <person name="Zhang Q."/>
            <person name="Presley C."/>
            <person name="Deng X."/>
            <person name="Wei C.I."/>
            <person name="Xiao S."/>
        </authorList>
    </citation>
    <scope>NUCLEOTIDE SEQUENCE [LARGE SCALE GENOMIC DNA]</scope>
    <source>
        <strain evidence="1">UMSG2</strain>
    </source>
</reference>
<dbReference type="STRING" id="212602.A0A420HD44"/>
<protein>
    <submittedName>
        <fullName evidence="1">Putative v-type c subunit family protein</fullName>
    </submittedName>
</protein>
<evidence type="ECO:0000313" key="2">
    <source>
        <dbReference type="Proteomes" id="UP000286134"/>
    </source>
</evidence>
<organism evidence="1 2">
    <name type="scientific">Erysiphe neolycopersici</name>
    <dbReference type="NCBI Taxonomy" id="212602"/>
    <lineage>
        <taxon>Eukaryota</taxon>
        <taxon>Fungi</taxon>
        <taxon>Dikarya</taxon>
        <taxon>Ascomycota</taxon>
        <taxon>Pezizomycotina</taxon>
        <taxon>Leotiomycetes</taxon>
        <taxon>Erysiphales</taxon>
        <taxon>Erysiphaceae</taxon>
        <taxon>Erysiphe</taxon>
    </lineage>
</organism>
<comment type="caution">
    <text evidence="1">The sequence shown here is derived from an EMBL/GenBank/DDBJ whole genome shotgun (WGS) entry which is preliminary data.</text>
</comment>
<dbReference type="AlphaFoldDB" id="A0A420HD44"/>
<name>A0A420HD44_9PEZI</name>